<dbReference type="AlphaFoldDB" id="A9NNX9"/>
<reference evidence="1" key="1">
    <citation type="journal article" date="2008" name="BMC Genomics">
        <title>A conifer genomics resource of 200,000 spruce (Picea spp.) ESTs and 6,464 high-quality, sequence-finished full-length cDNAs for Sitka spruce (Picea sitchensis).</title>
        <authorList>
            <person name="Ralph S.G."/>
            <person name="Chun H.J."/>
            <person name="Kolosova N."/>
            <person name="Cooper D."/>
            <person name="Oddy C."/>
            <person name="Ritland C.E."/>
            <person name="Kirkpatrick R."/>
            <person name="Moore R."/>
            <person name="Barber S."/>
            <person name="Holt R.A."/>
            <person name="Jones S.J."/>
            <person name="Marra M.A."/>
            <person name="Douglas C.J."/>
            <person name="Ritland K."/>
            <person name="Bohlmann J."/>
        </authorList>
    </citation>
    <scope>NUCLEOTIDE SEQUENCE</scope>
    <source>
        <tissue evidence="1">Green portion of the leader tissue</tissue>
    </source>
</reference>
<dbReference type="EMBL" id="EF082989">
    <property type="protein sequence ID" value="ABK22340.1"/>
    <property type="molecule type" value="mRNA"/>
</dbReference>
<dbReference type="PANTHER" id="PTHR37707:SF1">
    <property type="entry name" value="MATERNAL EFFECT EMBRYO ARREST 9"/>
    <property type="match status" value="1"/>
</dbReference>
<proteinExistence type="evidence at transcript level"/>
<dbReference type="PANTHER" id="PTHR37707">
    <property type="entry name" value="MATERNAL EFFECT EMBRYO ARREST 9"/>
    <property type="match status" value="1"/>
</dbReference>
<dbReference type="OMA" id="EAYNSWA"/>
<sequence length="169" mass="18720">MREMEMELELRGCLEKLWDAGSVDGSLGDFSRVAKRALEEEDFEPESVEQVLKKLEKEAESSWDAMNAAEEEQLRAVEAYLRLMDCSMAEFESKSESTVGHFESNADAHFDKLSKLARATHSMADKMSAAAAAASKKHFQAAIAWATSITAEASARKSRKSRSSGLKIH</sequence>
<protein>
    <submittedName>
        <fullName evidence="1">Uncharacterized protein</fullName>
    </submittedName>
</protein>
<dbReference type="EMBL" id="EF087927">
    <property type="protein sequence ID" value="ABK27158.1"/>
    <property type="molecule type" value="mRNA"/>
</dbReference>
<evidence type="ECO:0000313" key="1">
    <source>
        <dbReference type="EMBL" id="ABK22340.1"/>
    </source>
</evidence>
<name>A9NNX9_PICSI</name>
<organism evidence="1">
    <name type="scientific">Picea sitchensis</name>
    <name type="common">Sitka spruce</name>
    <name type="synonym">Pinus sitchensis</name>
    <dbReference type="NCBI Taxonomy" id="3332"/>
    <lineage>
        <taxon>Eukaryota</taxon>
        <taxon>Viridiplantae</taxon>
        <taxon>Streptophyta</taxon>
        <taxon>Embryophyta</taxon>
        <taxon>Tracheophyta</taxon>
        <taxon>Spermatophyta</taxon>
        <taxon>Pinopsida</taxon>
        <taxon>Pinidae</taxon>
        <taxon>Conifers I</taxon>
        <taxon>Pinales</taxon>
        <taxon>Pinaceae</taxon>
        <taxon>Picea</taxon>
    </lineage>
</organism>
<accession>A9NNX9</accession>
<dbReference type="EMBL" id="EF084264">
    <property type="protein sequence ID" value="ABK23586.1"/>
    <property type="molecule type" value="mRNA"/>
</dbReference>